<comment type="similarity">
    <text evidence="2">Belongs to the autoinducer-2 exporter (AI-2E) (TC 2.A.86) family.</text>
</comment>
<dbReference type="EMBL" id="JBHSRJ010000001">
    <property type="protein sequence ID" value="MFC6041708.1"/>
    <property type="molecule type" value="Genomic_DNA"/>
</dbReference>
<feature type="transmembrane region" description="Helical" evidence="6">
    <location>
        <begin position="199"/>
        <end position="221"/>
    </location>
</feature>
<evidence type="ECO:0000256" key="6">
    <source>
        <dbReference type="SAM" id="Phobius"/>
    </source>
</evidence>
<gene>
    <name evidence="7" type="ORF">ACFPYL_01395</name>
</gene>
<keyword evidence="5 6" id="KW-0472">Membrane</keyword>
<dbReference type="PANTHER" id="PTHR21716:SF64">
    <property type="entry name" value="AI-2 TRANSPORT PROTEIN TQSA"/>
    <property type="match status" value="1"/>
</dbReference>
<feature type="transmembrane region" description="Helical" evidence="6">
    <location>
        <begin position="36"/>
        <end position="53"/>
    </location>
</feature>
<evidence type="ECO:0000256" key="5">
    <source>
        <dbReference type="ARBA" id="ARBA00023136"/>
    </source>
</evidence>
<feature type="transmembrane region" description="Helical" evidence="6">
    <location>
        <begin position="65"/>
        <end position="90"/>
    </location>
</feature>
<comment type="subcellular location">
    <subcellularLocation>
        <location evidence="1">Membrane</location>
        <topology evidence="1">Multi-pass membrane protein</topology>
    </subcellularLocation>
</comment>
<dbReference type="PANTHER" id="PTHR21716">
    <property type="entry name" value="TRANSMEMBRANE PROTEIN"/>
    <property type="match status" value="1"/>
</dbReference>
<dbReference type="Proteomes" id="UP001596135">
    <property type="component" value="Unassembled WGS sequence"/>
</dbReference>
<evidence type="ECO:0000313" key="7">
    <source>
        <dbReference type="EMBL" id="MFC6041708.1"/>
    </source>
</evidence>
<evidence type="ECO:0000256" key="2">
    <source>
        <dbReference type="ARBA" id="ARBA00009773"/>
    </source>
</evidence>
<feature type="transmembrane region" description="Helical" evidence="6">
    <location>
        <begin position="139"/>
        <end position="163"/>
    </location>
</feature>
<organism evidence="7 8">
    <name type="scientific">Nocardioides hankookensis</name>
    <dbReference type="NCBI Taxonomy" id="443157"/>
    <lineage>
        <taxon>Bacteria</taxon>
        <taxon>Bacillati</taxon>
        <taxon>Actinomycetota</taxon>
        <taxon>Actinomycetes</taxon>
        <taxon>Propionibacteriales</taxon>
        <taxon>Nocardioidaceae</taxon>
        <taxon>Nocardioides</taxon>
    </lineage>
</organism>
<keyword evidence="8" id="KW-1185">Reference proteome</keyword>
<protein>
    <submittedName>
        <fullName evidence="7">AI-2E family transporter</fullName>
    </submittedName>
</protein>
<evidence type="ECO:0000256" key="3">
    <source>
        <dbReference type="ARBA" id="ARBA00022692"/>
    </source>
</evidence>
<evidence type="ECO:0000256" key="1">
    <source>
        <dbReference type="ARBA" id="ARBA00004141"/>
    </source>
</evidence>
<name>A0ABW1LE74_9ACTN</name>
<dbReference type="Pfam" id="PF01594">
    <property type="entry name" value="AI-2E_transport"/>
    <property type="match status" value="1"/>
</dbReference>
<feature type="transmembrane region" description="Helical" evidence="6">
    <location>
        <begin position="261"/>
        <end position="282"/>
    </location>
</feature>
<feature type="transmembrane region" description="Helical" evidence="6">
    <location>
        <begin position="302"/>
        <end position="329"/>
    </location>
</feature>
<evidence type="ECO:0000256" key="4">
    <source>
        <dbReference type="ARBA" id="ARBA00022989"/>
    </source>
</evidence>
<keyword evidence="3 6" id="KW-0812">Transmembrane</keyword>
<accession>A0ABW1LE74</accession>
<reference evidence="8" key="1">
    <citation type="journal article" date="2019" name="Int. J. Syst. Evol. Microbiol.">
        <title>The Global Catalogue of Microorganisms (GCM) 10K type strain sequencing project: providing services to taxonomists for standard genome sequencing and annotation.</title>
        <authorList>
            <consortium name="The Broad Institute Genomics Platform"/>
            <consortium name="The Broad Institute Genome Sequencing Center for Infectious Disease"/>
            <person name="Wu L."/>
            <person name="Ma J."/>
        </authorList>
    </citation>
    <scope>NUCLEOTIDE SEQUENCE [LARGE SCALE GENOMIC DNA]</scope>
    <source>
        <strain evidence="8">CCUG 54522</strain>
    </source>
</reference>
<feature type="transmembrane region" description="Helical" evidence="6">
    <location>
        <begin position="12"/>
        <end position="30"/>
    </location>
</feature>
<sequence length="359" mass="38303">MSSISPRPALPRGVLVLVGFAAAVIAIGGLKASADILAPAFLALVLTVVAHPLRKWLDRWMPSWAASLVCTVVVYLLIVAFALAVVVSVARFATLLPQYTDEFQQRIDSLTSSLSDFGVNTAQVDDVASSFDLGQLGGFVGSLLTELMGLVSNLFFILTLVLFMTMDGGSFPRQLERARGARPLVVDAIEEFAHGTRRYLLVATVFGLIVAVLDTIALQIIGVPAPVLWGLLAFITNYIPNIGFVIGLIPPAILGLLEGGPSMMITVIIVYCVLNVVIQTVIQPKVVGDAVGLSTTLSFVSLVFWTWVIGPLGALLAIPLTLLAKALLVDIDPNLRWLRPLISNKDDELDAAPPVATEP</sequence>
<proteinExistence type="inferred from homology"/>
<dbReference type="RefSeq" id="WP_379150148.1">
    <property type="nucleotide sequence ID" value="NZ_JBHSRJ010000001.1"/>
</dbReference>
<comment type="caution">
    <text evidence="7">The sequence shown here is derived from an EMBL/GenBank/DDBJ whole genome shotgun (WGS) entry which is preliminary data.</text>
</comment>
<dbReference type="InterPro" id="IPR002549">
    <property type="entry name" value="AI-2E-like"/>
</dbReference>
<feature type="transmembrane region" description="Helical" evidence="6">
    <location>
        <begin position="227"/>
        <end position="249"/>
    </location>
</feature>
<keyword evidence="4 6" id="KW-1133">Transmembrane helix</keyword>
<evidence type="ECO:0000313" key="8">
    <source>
        <dbReference type="Proteomes" id="UP001596135"/>
    </source>
</evidence>